<keyword evidence="1" id="KW-1133">Transmembrane helix</keyword>
<dbReference type="RefSeq" id="WP_180861833.1">
    <property type="nucleotide sequence ID" value="NZ_CP047415.1"/>
</dbReference>
<evidence type="ECO:0000313" key="3">
    <source>
        <dbReference type="Proteomes" id="UP000510660"/>
    </source>
</evidence>
<dbReference type="EMBL" id="CP047415">
    <property type="protein sequence ID" value="QLL73533.1"/>
    <property type="molecule type" value="Genomic_DNA"/>
</dbReference>
<keyword evidence="1" id="KW-0812">Transmembrane</keyword>
<reference evidence="2 3" key="1">
    <citation type="submission" date="2020-01" db="EMBL/GenBank/DDBJ databases">
        <title>Complete and circular genome sequences of six lactobacillus isolates from horses.</title>
        <authorList>
            <person name="Hassan H.M."/>
        </authorList>
    </citation>
    <scope>NUCLEOTIDE SEQUENCE [LARGE SCALE GENOMIC DNA]</scope>
    <source>
        <strain evidence="2 3">1D</strain>
    </source>
</reference>
<keyword evidence="1" id="KW-0472">Membrane</keyword>
<dbReference type="AlphaFoldDB" id="A0A7H9E7B6"/>
<sequence length="144" mass="16446">MRTKTANYKDMKKKRLIFNIWGDILVIVGTIIAYRYEDMILIIGNVIALLGCALTVNGIRIKTSKKYKELAQEEDTESIKDITNEFGLSMVIIVVLFAVGLIANALILFHYFVHSWVEALLFLVALDLVVAIRDYFRSDKEVED</sequence>
<feature type="transmembrane region" description="Helical" evidence="1">
    <location>
        <begin position="88"/>
        <end position="113"/>
    </location>
</feature>
<name>A0A7H9E7B6_9LACO</name>
<protein>
    <submittedName>
        <fullName evidence="2">Uncharacterized protein</fullName>
    </submittedName>
</protein>
<feature type="transmembrane region" description="Helical" evidence="1">
    <location>
        <begin position="40"/>
        <end position="59"/>
    </location>
</feature>
<feature type="transmembrane region" description="Helical" evidence="1">
    <location>
        <begin position="119"/>
        <end position="136"/>
    </location>
</feature>
<accession>A0A7H9E7B6</accession>
<evidence type="ECO:0000313" key="2">
    <source>
        <dbReference type="EMBL" id="QLL73533.1"/>
    </source>
</evidence>
<evidence type="ECO:0000256" key="1">
    <source>
        <dbReference type="SAM" id="Phobius"/>
    </source>
</evidence>
<feature type="transmembrane region" description="Helical" evidence="1">
    <location>
        <begin position="16"/>
        <end position="34"/>
    </location>
</feature>
<proteinExistence type="predicted"/>
<gene>
    <name evidence="2" type="ORF">GTO85_03695</name>
</gene>
<organism evidence="2 3">
    <name type="scientific">Lactobacillus crispatus</name>
    <dbReference type="NCBI Taxonomy" id="47770"/>
    <lineage>
        <taxon>Bacteria</taxon>
        <taxon>Bacillati</taxon>
        <taxon>Bacillota</taxon>
        <taxon>Bacilli</taxon>
        <taxon>Lactobacillales</taxon>
        <taxon>Lactobacillaceae</taxon>
        <taxon>Lactobacillus</taxon>
    </lineage>
</organism>
<dbReference type="Proteomes" id="UP000510660">
    <property type="component" value="Chromosome"/>
</dbReference>